<dbReference type="Pfam" id="PF07859">
    <property type="entry name" value="Abhydrolase_3"/>
    <property type="match status" value="1"/>
</dbReference>
<dbReference type="STRING" id="7868.ENSCMIP00000047801"/>
<comment type="subunit">
    <text evidence="5">Homodimer.</text>
</comment>
<comment type="similarity">
    <text evidence="5">Belongs to the kynurenine formamidase family.</text>
</comment>
<dbReference type="HAMAP" id="MF_03014">
    <property type="entry name" value="KFase"/>
    <property type="match status" value="1"/>
</dbReference>
<sequence>MCSWKQMDLEELQKQYSPSCWSHRMDKDAVIQAHIKVLTEGTAQGHSAAQSLLDVPYGSGNAEKLDIYLPPNPSLAPALLIYFHGGYWQLLSKDLSGFMVPPLVKAGVVVVSVGYDLAPKGNMDLIVSQVRRSVVFIVQQYSTFSGIYLCGHSAGAHLAAMVLCTDWSEYGVVPDVKGAFLVSGIYDLCPIVPTRTNILLKMTQDDALRNSPMQLVNKMKWLAGNCEILVVVAEHDSDEFRKQSQEFYKAIKDAGLMGSFEDVPNTDHFDVIEKLVEDDYILTQIILKTVTRKCTNC</sequence>
<dbReference type="KEGG" id="cmk:103175558"/>
<evidence type="ECO:0000256" key="3">
    <source>
        <dbReference type="ARBA" id="ARBA00023079"/>
    </source>
</evidence>
<organism evidence="7 8">
    <name type="scientific">Callorhinchus milii</name>
    <name type="common">Ghost shark</name>
    <dbReference type="NCBI Taxonomy" id="7868"/>
    <lineage>
        <taxon>Eukaryota</taxon>
        <taxon>Metazoa</taxon>
        <taxon>Chordata</taxon>
        <taxon>Craniata</taxon>
        <taxon>Vertebrata</taxon>
        <taxon>Chondrichthyes</taxon>
        <taxon>Holocephali</taxon>
        <taxon>Chimaeriformes</taxon>
        <taxon>Callorhinchidae</taxon>
        <taxon>Callorhinchus</taxon>
    </lineage>
</organism>
<keyword evidence="3 5" id="KW-0823">Tryptophan catabolism</keyword>
<dbReference type="UniPathway" id="UPA00333">
    <property type="reaction ID" value="UER00454"/>
</dbReference>
<dbReference type="OMA" id="WAVAMPS"/>
<feature type="short sequence motif" description="HGGXW" evidence="5">
    <location>
        <begin position="84"/>
        <end position="88"/>
    </location>
</feature>
<feature type="active site" evidence="5">
    <location>
        <position position="268"/>
    </location>
</feature>
<dbReference type="FunFam" id="3.40.50.1820:FF:000134">
    <property type="entry name" value="Kynurenine formamidase"/>
    <property type="match status" value="1"/>
</dbReference>
<evidence type="ECO:0000259" key="6">
    <source>
        <dbReference type="Pfam" id="PF07859"/>
    </source>
</evidence>
<reference evidence="7" key="4">
    <citation type="submission" date="2025-08" db="UniProtKB">
        <authorList>
            <consortium name="Ensembl"/>
        </authorList>
    </citation>
    <scope>IDENTIFICATION</scope>
</reference>
<dbReference type="PANTHER" id="PTHR48081:SF33">
    <property type="entry name" value="KYNURENINE FORMAMIDASE"/>
    <property type="match status" value="1"/>
</dbReference>
<name>A0A4W3K736_CALMI</name>
<evidence type="ECO:0000256" key="1">
    <source>
        <dbReference type="ARBA" id="ARBA00022490"/>
    </source>
</evidence>
<comment type="catalytic activity">
    <reaction evidence="5">
        <text>N-formyl-L-kynurenine + H2O = L-kynurenine + formate + H(+)</text>
        <dbReference type="Rhea" id="RHEA:13009"/>
        <dbReference type="ChEBI" id="CHEBI:15377"/>
        <dbReference type="ChEBI" id="CHEBI:15378"/>
        <dbReference type="ChEBI" id="CHEBI:15740"/>
        <dbReference type="ChEBI" id="CHEBI:57959"/>
        <dbReference type="ChEBI" id="CHEBI:58629"/>
        <dbReference type="EC" id="3.5.1.9"/>
    </reaction>
</comment>
<dbReference type="InterPro" id="IPR013094">
    <property type="entry name" value="AB_hydrolase_3"/>
</dbReference>
<dbReference type="Gene3D" id="3.40.50.1820">
    <property type="entry name" value="alpha/beta hydrolase"/>
    <property type="match status" value="1"/>
</dbReference>
<dbReference type="GeneTree" id="ENSGT00390000011093"/>
<evidence type="ECO:0000256" key="4">
    <source>
        <dbReference type="ARBA" id="ARBA00023242"/>
    </source>
</evidence>
<dbReference type="AlphaFoldDB" id="A0A4W3K736"/>
<accession>A0A4W3K736</accession>
<reference evidence="8" key="2">
    <citation type="journal article" date="2007" name="PLoS Biol.">
        <title>Survey sequencing and comparative analysis of the elephant shark (Callorhinchus milii) genome.</title>
        <authorList>
            <person name="Venkatesh B."/>
            <person name="Kirkness E.F."/>
            <person name="Loh Y.H."/>
            <person name="Halpern A.L."/>
            <person name="Lee A.P."/>
            <person name="Johnson J."/>
            <person name="Dandona N."/>
            <person name="Viswanathan L.D."/>
            <person name="Tay A."/>
            <person name="Venter J.C."/>
            <person name="Strausberg R.L."/>
            <person name="Brenner S."/>
        </authorList>
    </citation>
    <scope>NUCLEOTIDE SEQUENCE [LARGE SCALE GENOMIC DNA]</scope>
</reference>
<comment type="pathway">
    <text evidence="5">Amino-acid degradation; L-tryptophan degradation via kynurenine pathway; L-kynurenine from L-tryptophan: step 2/2.</text>
</comment>
<reference evidence="8" key="1">
    <citation type="journal article" date="2006" name="Science">
        <title>Ancient noncoding elements conserved in the human genome.</title>
        <authorList>
            <person name="Venkatesh B."/>
            <person name="Kirkness E.F."/>
            <person name="Loh Y.H."/>
            <person name="Halpern A.L."/>
            <person name="Lee A.P."/>
            <person name="Johnson J."/>
            <person name="Dandona N."/>
            <person name="Viswanathan L.D."/>
            <person name="Tay A."/>
            <person name="Venter J.C."/>
            <person name="Strausberg R.L."/>
            <person name="Brenner S."/>
        </authorList>
    </citation>
    <scope>NUCLEOTIDE SEQUENCE [LARGE SCALE GENOMIC DNA]</scope>
</reference>
<evidence type="ECO:0000313" key="7">
    <source>
        <dbReference type="Ensembl" id="ENSCMIP00000047801.1"/>
    </source>
</evidence>
<dbReference type="CTD" id="125061"/>
<reference evidence="8" key="3">
    <citation type="journal article" date="2014" name="Nature">
        <title>Elephant shark genome provides unique insights into gnathostome evolution.</title>
        <authorList>
            <consortium name="International Elephant Shark Genome Sequencing Consortium"/>
            <person name="Venkatesh B."/>
            <person name="Lee A.P."/>
            <person name="Ravi V."/>
            <person name="Maurya A.K."/>
            <person name="Lian M.M."/>
            <person name="Swann J.B."/>
            <person name="Ohta Y."/>
            <person name="Flajnik M.F."/>
            <person name="Sutoh Y."/>
            <person name="Kasahara M."/>
            <person name="Hoon S."/>
            <person name="Gangu V."/>
            <person name="Roy S.W."/>
            <person name="Irimia M."/>
            <person name="Korzh V."/>
            <person name="Kondrychyn I."/>
            <person name="Lim Z.W."/>
            <person name="Tay B.H."/>
            <person name="Tohari S."/>
            <person name="Kong K.W."/>
            <person name="Ho S."/>
            <person name="Lorente-Galdos B."/>
            <person name="Quilez J."/>
            <person name="Marques-Bonet T."/>
            <person name="Raney B.J."/>
            <person name="Ingham P.W."/>
            <person name="Tay A."/>
            <person name="Hillier L.W."/>
            <person name="Minx P."/>
            <person name="Boehm T."/>
            <person name="Wilson R.K."/>
            <person name="Brenner S."/>
            <person name="Warren W.C."/>
        </authorList>
    </citation>
    <scope>NUCLEOTIDE SEQUENCE [LARGE SCALE GENOMIC DNA]</scope>
</reference>
<dbReference type="InterPro" id="IPR050300">
    <property type="entry name" value="GDXG_lipolytic_enzyme"/>
</dbReference>
<dbReference type="InterPro" id="IPR029058">
    <property type="entry name" value="AB_hydrolase_fold"/>
</dbReference>
<dbReference type="InParanoid" id="A0A4W3K736"/>
<dbReference type="GO" id="GO:0004061">
    <property type="term" value="F:arylformamidase activity"/>
    <property type="evidence" value="ECO:0007669"/>
    <property type="project" value="UniProtKB-UniRule"/>
</dbReference>
<dbReference type="PANTHER" id="PTHR48081">
    <property type="entry name" value="AB HYDROLASE SUPERFAMILY PROTEIN C4A8.06C"/>
    <property type="match status" value="1"/>
</dbReference>
<evidence type="ECO:0000256" key="2">
    <source>
        <dbReference type="ARBA" id="ARBA00022801"/>
    </source>
</evidence>
<keyword evidence="2 5" id="KW-0378">Hydrolase</keyword>
<dbReference type="GO" id="GO:0005829">
    <property type="term" value="C:cytosol"/>
    <property type="evidence" value="ECO:0007669"/>
    <property type="project" value="UniProtKB-SubCell"/>
</dbReference>
<dbReference type="GeneID" id="103175558"/>
<dbReference type="SUPFAM" id="SSF53474">
    <property type="entry name" value="alpha/beta-Hydrolases"/>
    <property type="match status" value="1"/>
</dbReference>
<comment type="function">
    <text evidence="5">Catalyzes the hydrolysis of N-formyl-L-kynurenine to L-kynurenine, the second step in the kynurenine pathway of tryptophan degradation. Kynurenine may be further oxidized to nicotinic acid, NAD(H) and NADP(H). Required for elimination of toxic metabolites.</text>
</comment>
<dbReference type="GO" id="GO:0034354">
    <property type="term" value="P:'de novo' NAD+ biosynthetic process from L-tryptophan"/>
    <property type="evidence" value="ECO:0007669"/>
    <property type="project" value="UniProtKB-UniRule"/>
</dbReference>
<feature type="domain" description="Alpha/beta hydrolase fold-3" evidence="6">
    <location>
        <begin position="80"/>
        <end position="268"/>
    </location>
</feature>
<protein>
    <recommendedName>
        <fullName evidence="5">Kynurenine formamidase</fullName>
        <shortName evidence="5">KFA</shortName>
        <shortName evidence="5">KFase</shortName>
        <ecNumber evidence="5">3.5.1.9</ecNumber>
    </recommendedName>
    <alternativeName>
        <fullName evidence="5">Arylformamidase</fullName>
    </alternativeName>
    <alternativeName>
        <fullName evidence="5">N-formylkynurenine formamidase</fullName>
        <shortName evidence="5">FKF</shortName>
    </alternativeName>
</protein>
<dbReference type="GO" id="GO:0019441">
    <property type="term" value="P:L-tryptophan catabolic process to kynurenine"/>
    <property type="evidence" value="ECO:0007669"/>
    <property type="project" value="UniProtKB-UniRule"/>
</dbReference>
<keyword evidence="1 5" id="KW-0963">Cytoplasm</keyword>
<keyword evidence="8" id="KW-1185">Reference proteome</keyword>
<feature type="active site" description="Nucleophile" evidence="5">
    <location>
        <position position="153"/>
    </location>
</feature>
<dbReference type="EC" id="3.5.1.9" evidence="5"/>
<keyword evidence="4 5" id="KW-0539">Nucleus</keyword>
<proteinExistence type="inferred from homology"/>
<dbReference type="Proteomes" id="UP000314986">
    <property type="component" value="Unassembled WGS sequence"/>
</dbReference>
<comment type="domain">
    <text evidence="5">The main chain amide nitrogen atoms of the second glycine and its adjacent residue in the HGGXW motif define the oxyanion hole, and stabilize the oxyanion that forms during the nucleophilic attack by the catalytic serine during substrate cleavage.</text>
</comment>
<reference evidence="7" key="5">
    <citation type="submission" date="2025-09" db="UniProtKB">
        <authorList>
            <consortium name="Ensembl"/>
        </authorList>
    </citation>
    <scope>IDENTIFICATION</scope>
</reference>
<feature type="active site" evidence="5">
    <location>
        <position position="236"/>
    </location>
</feature>
<comment type="subcellular location">
    <subcellularLocation>
        <location evidence="5">Cytoplasm</location>
        <location evidence="5">Cytosol</location>
    </subcellularLocation>
    <subcellularLocation>
        <location evidence="5">Nucleus</location>
    </subcellularLocation>
</comment>
<evidence type="ECO:0000313" key="8">
    <source>
        <dbReference type="Proteomes" id="UP000314986"/>
    </source>
</evidence>
<dbReference type="GO" id="GO:0005634">
    <property type="term" value="C:nucleus"/>
    <property type="evidence" value="ECO:0007669"/>
    <property type="project" value="UniProtKB-SubCell"/>
</dbReference>
<dbReference type="InterPro" id="IPR027519">
    <property type="entry name" value="KFase_ver/fungi-typ"/>
</dbReference>
<evidence type="ECO:0000256" key="5">
    <source>
        <dbReference type="HAMAP-Rule" id="MF_03014"/>
    </source>
</evidence>
<dbReference type="OrthoDB" id="433474at2759"/>
<dbReference type="Ensembl" id="ENSCMIT00000048475.1">
    <property type="protein sequence ID" value="ENSCMIP00000047801.1"/>
    <property type="gene ID" value="ENSCMIG00000019562.1"/>
</dbReference>
<gene>
    <name evidence="7" type="primary">afmid</name>
    <name evidence="5" type="synonym">AFMID</name>
</gene>